<dbReference type="Gene3D" id="1.10.287.130">
    <property type="match status" value="1"/>
</dbReference>
<evidence type="ECO:0000256" key="12">
    <source>
        <dbReference type="ARBA" id="ARBA00023012"/>
    </source>
</evidence>
<dbReference type="OrthoDB" id="9792991at2"/>
<evidence type="ECO:0000256" key="11">
    <source>
        <dbReference type="ARBA" id="ARBA00022989"/>
    </source>
</evidence>
<accession>C6L9G6</accession>
<dbReference type="GO" id="GO:0005524">
    <property type="term" value="F:ATP binding"/>
    <property type="evidence" value="ECO:0007669"/>
    <property type="project" value="UniProtKB-KW"/>
</dbReference>
<dbReference type="GO" id="GO:0000155">
    <property type="term" value="F:phosphorelay sensor kinase activity"/>
    <property type="evidence" value="ECO:0007669"/>
    <property type="project" value="InterPro"/>
</dbReference>
<evidence type="ECO:0000256" key="8">
    <source>
        <dbReference type="ARBA" id="ARBA00022741"/>
    </source>
</evidence>
<dbReference type="SUPFAM" id="SSF55874">
    <property type="entry name" value="ATPase domain of HSP90 chaperone/DNA topoisomerase II/histidine kinase"/>
    <property type="match status" value="1"/>
</dbReference>
<dbReference type="PANTHER" id="PTHR45528">
    <property type="entry name" value="SENSOR HISTIDINE KINASE CPXA"/>
    <property type="match status" value="1"/>
</dbReference>
<dbReference type="Gene3D" id="3.30.565.10">
    <property type="entry name" value="Histidine kinase-like ATPase, C-terminal domain"/>
    <property type="match status" value="1"/>
</dbReference>
<comment type="subcellular location">
    <subcellularLocation>
        <location evidence="2">Cell membrane</location>
        <topology evidence="2">Multi-pass membrane protein</topology>
    </subcellularLocation>
</comment>
<dbReference type="InterPro" id="IPR050398">
    <property type="entry name" value="HssS/ArlS-like"/>
</dbReference>
<keyword evidence="4" id="KW-1003">Cell membrane</keyword>
<dbReference type="InterPro" id="IPR036097">
    <property type="entry name" value="HisK_dim/P_sf"/>
</dbReference>
<evidence type="ECO:0000256" key="9">
    <source>
        <dbReference type="ARBA" id="ARBA00022777"/>
    </source>
</evidence>
<evidence type="ECO:0000256" key="7">
    <source>
        <dbReference type="ARBA" id="ARBA00022692"/>
    </source>
</evidence>
<dbReference type="EMBL" id="ACCL02000001">
    <property type="protein sequence ID" value="EET62905.1"/>
    <property type="molecule type" value="Genomic_DNA"/>
</dbReference>
<dbReference type="InterPro" id="IPR036890">
    <property type="entry name" value="HATPase_C_sf"/>
</dbReference>
<dbReference type="Pfam" id="PF00512">
    <property type="entry name" value="HisKA"/>
    <property type="match status" value="1"/>
</dbReference>
<keyword evidence="18" id="KW-1185">Reference proteome</keyword>
<evidence type="ECO:0000256" key="5">
    <source>
        <dbReference type="ARBA" id="ARBA00022553"/>
    </source>
</evidence>
<dbReference type="Proteomes" id="UP000005561">
    <property type="component" value="Unassembled WGS sequence"/>
</dbReference>
<keyword evidence="5" id="KW-0597">Phosphoprotein</keyword>
<organism evidence="17 18">
    <name type="scientific">Marvinbryantia formatexigens DSM 14469</name>
    <dbReference type="NCBI Taxonomy" id="478749"/>
    <lineage>
        <taxon>Bacteria</taxon>
        <taxon>Bacillati</taxon>
        <taxon>Bacillota</taxon>
        <taxon>Clostridia</taxon>
        <taxon>Lachnospirales</taxon>
        <taxon>Lachnospiraceae</taxon>
        <taxon>Marvinbryantia</taxon>
    </lineage>
</organism>
<dbReference type="CDD" id="cd00082">
    <property type="entry name" value="HisKA"/>
    <property type="match status" value="1"/>
</dbReference>
<keyword evidence="7 14" id="KW-0812">Transmembrane</keyword>
<feature type="domain" description="Histidine kinase" evidence="15">
    <location>
        <begin position="238"/>
        <end position="436"/>
    </location>
</feature>
<comment type="catalytic activity">
    <reaction evidence="1">
        <text>ATP + protein L-histidine = ADP + protein N-phospho-L-histidine.</text>
        <dbReference type="EC" id="2.7.13.3"/>
    </reaction>
</comment>
<gene>
    <name evidence="17" type="ORF">BRYFOR_05256</name>
</gene>
<comment type="caution">
    <text evidence="17">The sequence shown here is derived from an EMBL/GenBank/DDBJ whole genome shotgun (WGS) entry which is preliminary data.</text>
</comment>
<dbReference type="InterPro" id="IPR003660">
    <property type="entry name" value="HAMP_dom"/>
</dbReference>
<keyword evidence="10" id="KW-0067">ATP-binding</keyword>
<dbReference type="GO" id="GO:0005886">
    <property type="term" value="C:plasma membrane"/>
    <property type="evidence" value="ECO:0007669"/>
    <property type="project" value="UniProtKB-SubCell"/>
</dbReference>
<evidence type="ECO:0000259" key="15">
    <source>
        <dbReference type="PROSITE" id="PS50109"/>
    </source>
</evidence>
<dbReference type="eggNOG" id="COG2205">
    <property type="taxonomic scope" value="Bacteria"/>
</dbReference>
<dbReference type="Pfam" id="PF00672">
    <property type="entry name" value="HAMP"/>
    <property type="match status" value="1"/>
</dbReference>
<dbReference type="PROSITE" id="PS50885">
    <property type="entry name" value="HAMP"/>
    <property type="match status" value="1"/>
</dbReference>
<protein>
    <recommendedName>
        <fullName evidence="3">histidine kinase</fullName>
        <ecNumber evidence="3">2.7.13.3</ecNumber>
    </recommendedName>
</protein>
<dbReference type="SMART" id="SM00388">
    <property type="entry name" value="HisKA"/>
    <property type="match status" value="1"/>
</dbReference>
<reference evidence="17" key="1">
    <citation type="submission" date="2009-07" db="EMBL/GenBank/DDBJ databases">
        <authorList>
            <person name="Weinstock G."/>
            <person name="Sodergren E."/>
            <person name="Clifton S."/>
            <person name="Fulton L."/>
            <person name="Fulton B."/>
            <person name="Courtney L."/>
            <person name="Fronick C."/>
            <person name="Harrison M."/>
            <person name="Strong C."/>
            <person name="Farmer C."/>
            <person name="Delahaunty K."/>
            <person name="Markovic C."/>
            <person name="Hall O."/>
            <person name="Minx P."/>
            <person name="Tomlinson C."/>
            <person name="Mitreva M."/>
            <person name="Nelson J."/>
            <person name="Hou S."/>
            <person name="Wollam A."/>
            <person name="Pepin K.H."/>
            <person name="Johnson M."/>
            <person name="Bhonagiri V."/>
            <person name="Nash W.E."/>
            <person name="Warren W."/>
            <person name="Chinwalla A."/>
            <person name="Mardis E.R."/>
            <person name="Wilson R.K."/>
        </authorList>
    </citation>
    <scope>NUCLEOTIDE SEQUENCE [LARGE SCALE GENOMIC DNA]</scope>
    <source>
        <strain evidence="17">DSM 14469</strain>
    </source>
</reference>
<evidence type="ECO:0000313" key="18">
    <source>
        <dbReference type="Proteomes" id="UP000005561"/>
    </source>
</evidence>
<keyword evidence="8" id="KW-0547">Nucleotide-binding</keyword>
<dbReference type="STRING" id="168384.SAMN05660368_02812"/>
<keyword evidence="13 14" id="KW-0472">Membrane</keyword>
<evidence type="ECO:0000256" key="3">
    <source>
        <dbReference type="ARBA" id="ARBA00012438"/>
    </source>
</evidence>
<keyword evidence="12" id="KW-0902">Two-component regulatory system</keyword>
<keyword evidence="9 17" id="KW-0418">Kinase</keyword>
<proteinExistence type="predicted"/>
<dbReference type="InterPro" id="IPR003661">
    <property type="entry name" value="HisK_dim/P_dom"/>
</dbReference>
<dbReference type="SUPFAM" id="SSF158472">
    <property type="entry name" value="HAMP domain-like"/>
    <property type="match status" value="1"/>
</dbReference>
<feature type="transmembrane region" description="Helical" evidence="14">
    <location>
        <begin position="149"/>
        <end position="170"/>
    </location>
</feature>
<dbReference type="InterPro" id="IPR005467">
    <property type="entry name" value="His_kinase_dom"/>
</dbReference>
<dbReference type="Gene3D" id="6.10.340.10">
    <property type="match status" value="1"/>
</dbReference>
<evidence type="ECO:0000259" key="16">
    <source>
        <dbReference type="PROSITE" id="PS50885"/>
    </source>
</evidence>
<dbReference type="RefSeq" id="WP_006860058.1">
    <property type="nucleotide sequence ID" value="NZ_ACCL02000001.1"/>
</dbReference>
<keyword evidence="11 14" id="KW-1133">Transmembrane helix</keyword>
<evidence type="ECO:0000256" key="14">
    <source>
        <dbReference type="SAM" id="Phobius"/>
    </source>
</evidence>
<name>C6L9G6_9FIRM</name>
<feature type="domain" description="HAMP" evidence="16">
    <location>
        <begin position="171"/>
        <end position="223"/>
    </location>
</feature>
<evidence type="ECO:0000256" key="4">
    <source>
        <dbReference type="ARBA" id="ARBA00022475"/>
    </source>
</evidence>
<dbReference type="PANTHER" id="PTHR45528:SF1">
    <property type="entry name" value="SENSOR HISTIDINE KINASE CPXA"/>
    <property type="match status" value="1"/>
</dbReference>
<feature type="transmembrane region" description="Helical" evidence="14">
    <location>
        <begin position="12"/>
        <end position="32"/>
    </location>
</feature>
<evidence type="ECO:0000256" key="13">
    <source>
        <dbReference type="ARBA" id="ARBA00023136"/>
    </source>
</evidence>
<evidence type="ECO:0000313" key="17">
    <source>
        <dbReference type="EMBL" id="EET62905.1"/>
    </source>
</evidence>
<evidence type="ECO:0000256" key="2">
    <source>
        <dbReference type="ARBA" id="ARBA00004651"/>
    </source>
</evidence>
<dbReference type="PROSITE" id="PS50109">
    <property type="entry name" value="HIS_KIN"/>
    <property type="match status" value="1"/>
</dbReference>
<keyword evidence="6" id="KW-0808">Transferase</keyword>
<evidence type="ECO:0000256" key="6">
    <source>
        <dbReference type="ARBA" id="ARBA00022679"/>
    </source>
</evidence>
<dbReference type="AlphaFoldDB" id="C6L9G6"/>
<evidence type="ECO:0000256" key="10">
    <source>
        <dbReference type="ARBA" id="ARBA00022840"/>
    </source>
</evidence>
<dbReference type="SUPFAM" id="SSF47384">
    <property type="entry name" value="Homodimeric domain of signal transducing histidine kinase"/>
    <property type="match status" value="1"/>
</dbReference>
<dbReference type="CDD" id="cd06225">
    <property type="entry name" value="HAMP"/>
    <property type="match status" value="1"/>
</dbReference>
<evidence type="ECO:0000256" key="1">
    <source>
        <dbReference type="ARBA" id="ARBA00000085"/>
    </source>
</evidence>
<dbReference type="EC" id="2.7.13.3" evidence="3"/>
<sequence>MTRTNKGHSIYLQLILLLTVAAAAAGIAFVALDTAGTWLIDNYYDTPEFNRKKDSFYIEKMQQYIDENQLGYEDAAELRAWVKEQQVISVRIYKGNTLMFNSDNPEQQSIEEDAQVEEYDWITFYPVEFADGTAMAGIWGWYVYQLYNYVWVAALIASFVLFLLLTLTGIRRKMAYIARLSTEIGILEGGSLDYEITVKGRDELSTLARGLDDMRLNFRNMIAREAEMVRENQKTITEMSHDLRTPVTSILLYTEILKKGNYADQEQLAEYLDKIDRNARRMKQLTDHLFEYSLVSGGQEITLEEPESYEELFYDLLSETCSFLGQRGFQIEAQMEWRSTRVRIHTEYVARILDNITSNILKYANPQTPVKISTLYIGKMAGFAFENEIQEKTEQTDSTCVGLQSIKNMMQKMGGSSQTYQLDGRFRIEILFPCEQEASGS</sequence>